<dbReference type="HOGENOM" id="CLU_006332_14_1_11"/>
<evidence type="ECO:0000313" key="3">
    <source>
        <dbReference type="EMBL" id="ABD11141.1"/>
    </source>
</evidence>
<dbReference type="Pfam" id="PF00884">
    <property type="entry name" value="Sulfatase"/>
    <property type="match status" value="1"/>
</dbReference>
<dbReference type="PANTHER" id="PTHR42693:SF33">
    <property type="entry name" value="ARYLSULFATASE"/>
    <property type="match status" value="1"/>
</dbReference>
<dbReference type="PANTHER" id="PTHR42693">
    <property type="entry name" value="ARYLSULFATASE FAMILY MEMBER"/>
    <property type="match status" value="1"/>
</dbReference>
<comment type="similarity">
    <text evidence="1">Belongs to the sulfatase family.</text>
</comment>
<evidence type="ECO:0000259" key="2">
    <source>
        <dbReference type="Pfam" id="PF00884"/>
    </source>
</evidence>
<dbReference type="KEGG" id="fra:Francci3_1765"/>
<name>Q2JC51_FRACC</name>
<dbReference type="RefSeq" id="WP_011436203.1">
    <property type="nucleotide sequence ID" value="NC_007777.1"/>
</dbReference>
<sequence length="395" mass="43658">MSQKSTSRKNVLLISLDTLRADVAYSGIFPTLRGLSESSVMFSQAISSSPLTPVSHATVLSGRQPPVHGVRHLFQESMNSEVTTLAEVLREQGYATGAVVASPGMNAWYGLGRGFDHYDDWVPPLADGGDALRVVDVELRGTAMKRAPMVTERALRWFERQGPRPVLLFAHYFDSHWPYEPPEDVGIPVRNPYEGEVAYMDRSVGHLLDGLVERGLVLEDTAVVLFSDHGEDLGGWYPDDHAGELGHPEERGHGTLLFDVTQRVPLIVRASWAGSPGTVVDSQVRLADVMSTILELVDVPAPETDGVSLVPMMKSGTTAEDLPAYCETFYRLELAKADPRWRHLKALTAVRKPDHKIIWERGTENVELYDLVNDPAERSPYGFFGQAPRRGSDES</sequence>
<dbReference type="PhylomeDB" id="Q2JC51"/>
<dbReference type="Proteomes" id="UP000001937">
    <property type="component" value="Chromosome"/>
</dbReference>
<dbReference type="eggNOG" id="COG3119">
    <property type="taxonomic scope" value="Bacteria"/>
</dbReference>
<protein>
    <submittedName>
        <fullName evidence="3">Sulfatase</fullName>
    </submittedName>
</protein>
<reference evidence="3 4" key="1">
    <citation type="journal article" date="2007" name="Genome Res.">
        <title>Genome characteristics of facultatively symbiotic Frankia sp. strains reflect host range and host plant biogeography.</title>
        <authorList>
            <person name="Normand P."/>
            <person name="Lapierre P."/>
            <person name="Tisa L.S."/>
            <person name="Gogarten J.P."/>
            <person name="Alloisio N."/>
            <person name="Bagnarol E."/>
            <person name="Bassi C.A."/>
            <person name="Berry A.M."/>
            <person name="Bickhart D.M."/>
            <person name="Choisne N."/>
            <person name="Couloux A."/>
            <person name="Cournoyer B."/>
            <person name="Cruveiller S."/>
            <person name="Daubin V."/>
            <person name="Demange N."/>
            <person name="Francino M.P."/>
            <person name="Goltsman E."/>
            <person name="Huang Y."/>
            <person name="Kopp O.R."/>
            <person name="Labarre L."/>
            <person name="Lapidus A."/>
            <person name="Lavire C."/>
            <person name="Marechal J."/>
            <person name="Martinez M."/>
            <person name="Mastronunzio J.E."/>
            <person name="Mullin B.C."/>
            <person name="Niemann J."/>
            <person name="Pujic P."/>
            <person name="Rawnsley T."/>
            <person name="Rouy Z."/>
            <person name="Schenowitz C."/>
            <person name="Sellstedt A."/>
            <person name="Tavares F."/>
            <person name="Tomkins J.P."/>
            <person name="Vallenet D."/>
            <person name="Valverde C."/>
            <person name="Wall L.G."/>
            <person name="Wang Y."/>
            <person name="Medigue C."/>
            <person name="Benson D.R."/>
        </authorList>
    </citation>
    <scope>NUCLEOTIDE SEQUENCE [LARGE SCALE GENOMIC DNA]</scope>
    <source>
        <strain evidence="4">DSM 45818 / CECT 9043 / CcI3</strain>
    </source>
</reference>
<dbReference type="OrthoDB" id="9777306at2"/>
<dbReference type="AlphaFoldDB" id="Q2JC51"/>
<dbReference type="InterPro" id="IPR017850">
    <property type="entry name" value="Alkaline_phosphatase_core_sf"/>
</dbReference>
<dbReference type="Gene3D" id="3.40.720.10">
    <property type="entry name" value="Alkaline Phosphatase, subunit A"/>
    <property type="match status" value="2"/>
</dbReference>
<dbReference type="SUPFAM" id="SSF53649">
    <property type="entry name" value="Alkaline phosphatase-like"/>
    <property type="match status" value="1"/>
</dbReference>
<evidence type="ECO:0000256" key="1">
    <source>
        <dbReference type="ARBA" id="ARBA00008779"/>
    </source>
</evidence>
<dbReference type="STRING" id="106370.Francci3_1765"/>
<dbReference type="CDD" id="cd16148">
    <property type="entry name" value="sulfatase_like"/>
    <property type="match status" value="1"/>
</dbReference>
<dbReference type="EMBL" id="CP000249">
    <property type="protein sequence ID" value="ABD11141.1"/>
    <property type="molecule type" value="Genomic_DNA"/>
</dbReference>
<gene>
    <name evidence="3" type="ordered locus">Francci3_1765</name>
</gene>
<dbReference type="GO" id="GO:0004065">
    <property type="term" value="F:arylsulfatase activity"/>
    <property type="evidence" value="ECO:0007669"/>
    <property type="project" value="TreeGrafter"/>
</dbReference>
<proteinExistence type="inferred from homology"/>
<feature type="domain" description="Sulfatase N-terminal" evidence="2">
    <location>
        <begin position="9"/>
        <end position="299"/>
    </location>
</feature>
<dbReference type="InterPro" id="IPR000917">
    <property type="entry name" value="Sulfatase_N"/>
</dbReference>
<accession>Q2JC51</accession>
<dbReference type="InterPro" id="IPR050738">
    <property type="entry name" value="Sulfatase"/>
</dbReference>
<evidence type="ECO:0000313" key="4">
    <source>
        <dbReference type="Proteomes" id="UP000001937"/>
    </source>
</evidence>
<keyword evidence="4" id="KW-1185">Reference proteome</keyword>
<organism evidence="3 4">
    <name type="scientific">Frankia casuarinae (strain DSM 45818 / CECT 9043 / HFP020203 / CcI3)</name>
    <dbReference type="NCBI Taxonomy" id="106370"/>
    <lineage>
        <taxon>Bacteria</taxon>
        <taxon>Bacillati</taxon>
        <taxon>Actinomycetota</taxon>
        <taxon>Actinomycetes</taxon>
        <taxon>Frankiales</taxon>
        <taxon>Frankiaceae</taxon>
        <taxon>Frankia</taxon>
    </lineage>
</organism>